<dbReference type="InterPro" id="IPR020846">
    <property type="entry name" value="MFS_dom"/>
</dbReference>
<organism evidence="9 10">
    <name type="scientific">Erwinia typographi</name>
    <dbReference type="NCBI Taxonomy" id="371042"/>
    <lineage>
        <taxon>Bacteria</taxon>
        <taxon>Pseudomonadati</taxon>
        <taxon>Pseudomonadota</taxon>
        <taxon>Gammaproteobacteria</taxon>
        <taxon>Enterobacterales</taxon>
        <taxon>Erwiniaceae</taxon>
        <taxon>Erwinia</taxon>
    </lineage>
</organism>
<dbReference type="PROSITE" id="PS50850">
    <property type="entry name" value="MFS"/>
    <property type="match status" value="1"/>
</dbReference>
<comment type="subcellular location">
    <subcellularLocation>
        <location evidence="1">Cell membrane</location>
        <topology evidence="1">Multi-pass membrane protein</topology>
    </subcellularLocation>
</comment>
<name>A0A0A3Z7R9_9GAMM</name>
<keyword evidence="5 7" id="KW-1133">Transmembrane helix</keyword>
<dbReference type="STRING" id="371042.NG99_06395"/>
<dbReference type="Gene3D" id="3.30.70.100">
    <property type="match status" value="1"/>
</dbReference>
<feature type="transmembrane region" description="Helical" evidence="7">
    <location>
        <begin position="369"/>
        <end position="388"/>
    </location>
</feature>
<evidence type="ECO:0000256" key="6">
    <source>
        <dbReference type="ARBA" id="ARBA00023136"/>
    </source>
</evidence>
<reference evidence="9 10" key="1">
    <citation type="submission" date="2014-10" db="EMBL/GenBank/DDBJ databases">
        <title>Genome sequence of Erwinia typographi M043b.</title>
        <authorList>
            <person name="Chan K.-G."/>
            <person name="Tan W.-S."/>
        </authorList>
    </citation>
    <scope>NUCLEOTIDE SEQUENCE [LARGE SCALE GENOMIC DNA]</scope>
    <source>
        <strain evidence="9 10">M043b</strain>
    </source>
</reference>
<keyword evidence="3" id="KW-1003">Cell membrane</keyword>
<feature type="transmembrane region" description="Helical" evidence="7">
    <location>
        <begin position="214"/>
        <end position="233"/>
    </location>
</feature>
<feature type="transmembrane region" description="Helical" evidence="7">
    <location>
        <begin position="164"/>
        <end position="186"/>
    </location>
</feature>
<dbReference type="GO" id="GO:0005886">
    <property type="term" value="C:plasma membrane"/>
    <property type="evidence" value="ECO:0007669"/>
    <property type="project" value="UniProtKB-SubCell"/>
</dbReference>
<feature type="transmembrane region" description="Helical" evidence="7">
    <location>
        <begin position="305"/>
        <end position="327"/>
    </location>
</feature>
<sequence>MNDNKMTPVELRATWGLGTVFSLRMLGMFMVLPVLTTYGMALQGASEALIGLAIGIYGLAQAVFQIPFGLLSDRIGRKPLIIGGLLIFVLGSVIAASTASIWGVILGRALQGSGAIAAAVMALLSDLTREQNRTKAMAFIGISFGVTFAIAMVLGPIVTHALGLHALFWMIAILASSGIVITLLVVPSTPNHLLNRESGMVKGSIKDVLVNGRLIKLNFGILCLHILLMSSFVALPGEFERAGFPAEQHWKVYLVTMLIAFCSVIPFIIYAEVKRRMKRVFICCVALMLIAEIVLWGAGNNFWTLVVGVQLFFIGFNLMEAILPSLVSKESPAGYKGTAMGLYSTSQFLGVAIGGSMGGWVFGHFDAQSVFLVGTLVAAVWLLVSGTMQEPPYVSSLRILLDESPLEKDELEQRLKAQPGVAAVFIVPEEKSAYVKIDSKVTNRAELEKLVAEAA</sequence>
<evidence type="ECO:0000256" key="2">
    <source>
        <dbReference type="ARBA" id="ARBA00022448"/>
    </source>
</evidence>
<feature type="transmembrane region" description="Helical" evidence="7">
    <location>
        <begin position="253"/>
        <end position="273"/>
    </location>
</feature>
<accession>A0A0A3Z7R9</accession>
<dbReference type="Proteomes" id="UP000030351">
    <property type="component" value="Unassembled WGS sequence"/>
</dbReference>
<comment type="caution">
    <text evidence="9">The sequence shown here is derived from an EMBL/GenBank/DDBJ whole genome shotgun (WGS) entry which is preliminary data.</text>
</comment>
<feature type="transmembrane region" description="Helical" evidence="7">
    <location>
        <begin position="21"/>
        <end position="42"/>
    </location>
</feature>
<keyword evidence="2" id="KW-0813">Transport</keyword>
<feature type="transmembrane region" description="Helical" evidence="7">
    <location>
        <begin position="280"/>
        <end position="299"/>
    </location>
</feature>
<dbReference type="InterPro" id="IPR036259">
    <property type="entry name" value="MFS_trans_sf"/>
</dbReference>
<dbReference type="InterPro" id="IPR054152">
    <property type="entry name" value="YajR_YAM"/>
</dbReference>
<dbReference type="RefSeq" id="WP_034889731.1">
    <property type="nucleotide sequence ID" value="NZ_JRUQ01000023.1"/>
</dbReference>
<dbReference type="EMBL" id="JRUQ01000023">
    <property type="protein sequence ID" value="KGT94895.1"/>
    <property type="molecule type" value="Genomic_DNA"/>
</dbReference>
<dbReference type="Pfam" id="PF07690">
    <property type="entry name" value="MFS_1"/>
    <property type="match status" value="1"/>
</dbReference>
<dbReference type="InterPro" id="IPR050171">
    <property type="entry name" value="MFS_Transporters"/>
</dbReference>
<evidence type="ECO:0000259" key="8">
    <source>
        <dbReference type="PROSITE" id="PS50850"/>
    </source>
</evidence>
<feature type="transmembrane region" description="Helical" evidence="7">
    <location>
        <begin position="48"/>
        <end position="68"/>
    </location>
</feature>
<dbReference type="Pfam" id="PF21987">
    <property type="entry name" value="YajR_YAM"/>
    <property type="match status" value="1"/>
</dbReference>
<dbReference type="Gene3D" id="1.20.1250.20">
    <property type="entry name" value="MFS general substrate transporter like domains"/>
    <property type="match status" value="1"/>
</dbReference>
<keyword evidence="6 7" id="KW-0472">Membrane</keyword>
<dbReference type="GO" id="GO:0022857">
    <property type="term" value="F:transmembrane transporter activity"/>
    <property type="evidence" value="ECO:0007669"/>
    <property type="project" value="InterPro"/>
</dbReference>
<feature type="domain" description="Major facilitator superfamily (MFS) profile" evidence="8">
    <location>
        <begin position="1"/>
        <end position="393"/>
    </location>
</feature>
<dbReference type="PANTHER" id="PTHR23517:SF2">
    <property type="entry name" value="MULTIDRUG RESISTANCE PROTEIN MDTH"/>
    <property type="match status" value="1"/>
</dbReference>
<dbReference type="PANTHER" id="PTHR23517">
    <property type="entry name" value="RESISTANCE PROTEIN MDTM, PUTATIVE-RELATED-RELATED"/>
    <property type="match status" value="1"/>
</dbReference>
<keyword evidence="4 7" id="KW-0812">Transmembrane</keyword>
<feature type="transmembrane region" description="Helical" evidence="7">
    <location>
        <begin position="105"/>
        <end position="124"/>
    </location>
</feature>
<dbReference type="eggNOG" id="COG2814">
    <property type="taxonomic scope" value="Bacteria"/>
</dbReference>
<feature type="transmembrane region" description="Helical" evidence="7">
    <location>
        <begin position="136"/>
        <end position="158"/>
    </location>
</feature>
<dbReference type="CDD" id="cd17472">
    <property type="entry name" value="MFS_YajR_like"/>
    <property type="match status" value="1"/>
</dbReference>
<dbReference type="OrthoDB" id="9764259at2"/>
<gene>
    <name evidence="9" type="ORF">NG99_06395</name>
</gene>
<evidence type="ECO:0000256" key="4">
    <source>
        <dbReference type="ARBA" id="ARBA00022692"/>
    </source>
</evidence>
<feature type="transmembrane region" description="Helical" evidence="7">
    <location>
        <begin position="80"/>
        <end position="99"/>
    </location>
</feature>
<dbReference type="AlphaFoldDB" id="A0A0A3Z7R9"/>
<keyword evidence="10" id="KW-1185">Reference proteome</keyword>
<protein>
    <submittedName>
        <fullName evidence="9">Membrane protein</fullName>
    </submittedName>
</protein>
<feature type="transmembrane region" description="Helical" evidence="7">
    <location>
        <begin position="339"/>
        <end position="363"/>
    </location>
</feature>
<proteinExistence type="predicted"/>
<evidence type="ECO:0000256" key="5">
    <source>
        <dbReference type="ARBA" id="ARBA00022989"/>
    </source>
</evidence>
<dbReference type="InterPro" id="IPR011701">
    <property type="entry name" value="MFS"/>
</dbReference>
<evidence type="ECO:0000256" key="7">
    <source>
        <dbReference type="SAM" id="Phobius"/>
    </source>
</evidence>
<evidence type="ECO:0000313" key="10">
    <source>
        <dbReference type="Proteomes" id="UP000030351"/>
    </source>
</evidence>
<evidence type="ECO:0000313" key="9">
    <source>
        <dbReference type="EMBL" id="KGT94895.1"/>
    </source>
</evidence>
<evidence type="ECO:0000256" key="1">
    <source>
        <dbReference type="ARBA" id="ARBA00004651"/>
    </source>
</evidence>
<dbReference type="SUPFAM" id="SSF103473">
    <property type="entry name" value="MFS general substrate transporter"/>
    <property type="match status" value="1"/>
</dbReference>
<evidence type="ECO:0000256" key="3">
    <source>
        <dbReference type="ARBA" id="ARBA00022475"/>
    </source>
</evidence>